<dbReference type="InterPro" id="IPR005835">
    <property type="entry name" value="NTP_transferase_dom"/>
</dbReference>
<keyword evidence="2" id="KW-0808">Transferase</keyword>
<evidence type="ECO:0000259" key="6">
    <source>
        <dbReference type="Pfam" id="PF24894"/>
    </source>
</evidence>
<evidence type="ECO:0000256" key="4">
    <source>
        <dbReference type="ARBA" id="ARBA00023056"/>
    </source>
</evidence>
<evidence type="ECO:0000256" key="3">
    <source>
        <dbReference type="ARBA" id="ARBA00022695"/>
    </source>
</evidence>
<comment type="similarity">
    <text evidence="1">Belongs to the bacterial/plant glucose-1-phosphate adenylyltransferase family.</text>
</comment>
<keyword evidence="8" id="KW-1185">Reference proteome</keyword>
<dbReference type="InterPro" id="IPR011831">
    <property type="entry name" value="ADP-Glc_PPase"/>
</dbReference>
<dbReference type="Proteomes" id="UP001499938">
    <property type="component" value="Unassembled WGS sequence"/>
</dbReference>
<dbReference type="SUPFAM" id="SSF53448">
    <property type="entry name" value="Nucleotide-diphospho-sugar transferases"/>
    <property type="match status" value="1"/>
</dbReference>
<keyword evidence="4" id="KW-0320">Glycogen biosynthesis</keyword>
<feature type="domain" description="Nucleotidyl transferase" evidence="5">
    <location>
        <begin position="4"/>
        <end position="251"/>
    </location>
</feature>
<dbReference type="InterPro" id="IPR056818">
    <property type="entry name" value="GlmU/GlgC-like_hexapep"/>
</dbReference>
<dbReference type="SUPFAM" id="SSF51161">
    <property type="entry name" value="Trimeric LpxA-like enzymes"/>
    <property type="match status" value="1"/>
</dbReference>
<protein>
    <submittedName>
        <fullName evidence="7">Glucose-1-phosphate adenylyltransferase family protein</fullName>
    </submittedName>
</protein>
<evidence type="ECO:0000313" key="7">
    <source>
        <dbReference type="EMBL" id="GAA1793008.1"/>
    </source>
</evidence>
<evidence type="ECO:0000256" key="1">
    <source>
        <dbReference type="ARBA" id="ARBA00010443"/>
    </source>
</evidence>
<sequence>MDVLTRERAKPALPFAGSYQLIDFALSNLANSGIPDVWVSVQYQAASLDEHLASGRPWDLDRTRGGYRRLVPEEGDSSGLEGFSTGNADDLMRMADDIAAAAPDVVVVTSADHIFRLDVRSVIEAHLSRRAECTVVTTEVSLAEAKHKAVVRMGRGRRVAGIDYKPSVAASGRIATEIFVYDAPTLLRELDALRRDRAAVDPGLEEGLGDFGEHLLPRLVARGRTDAYALEGYWKDLGRPSAYLAAHRDLLRGRVDVFDDPRWPILTRFPELPPARVGASGSVDDSLLSPGVVVDGMVRGSVLGPGCVIEAGARVEDCVLMAGVRVESGAVVAGSVLDQRVVIEADAVVGAVPRRWPPSESAVTLCGADSRIRRGTTVPAGARLEPGSTS</sequence>
<keyword evidence="3 7" id="KW-0548">Nucleotidyltransferase</keyword>
<accession>A0ABN2LM29</accession>
<proteinExistence type="inferred from homology"/>
<dbReference type="InterPro" id="IPR011004">
    <property type="entry name" value="Trimer_LpxA-like_sf"/>
</dbReference>
<gene>
    <name evidence="7" type="ORF">GCM10009811_17270</name>
</gene>
<dbReference type="Gene3D" id="2.160.10.10">
    <property type="entry name" value="Hexapeptide repeat proteins"/>
    <property type="match status" value="1"/>
</dbReference>
<dbReference type="PANTHER" id="PTHR43523:SF2">
    <property type="entry name" value="GLUCOSE-1-PHOSPHATE ADENYLYLTRANSFERASE"/>
    <property type="match status" value="1"/>
</dbReference>
<organism evidence="7 8">
    <name type="scientific">Nostocoides veronense</name>
    <dbReference type="NCBI Taxonomy" id="330836"/>
    <lineage>
        <taxon>Bacteria</taxon>
        <taxon>Bacillati</taxon>
        <taxon>Actinomycetota</taxon>
        <taxon>Actinomycetes</taxon>
        <taxon>Micrococcales</taxon>
        <taxon>Intrasporangiaceae</taxon>
        <taxon>Nostocoides</taxon>
    </lineage>
</organism>
<dbReference type="PANTHER" id="PTHR43523">
    <property type="entry name" value="GLUCOSE-1-PHOSPHATE ADENYLYLTRANSFERASE-RELATED"/>
    <property type="match status" value="1"/>
</dbReference>
<dbReference type="GO" id="GO:0016779">
    <property type="term" value="F:nucleotidyltransferase activity"/>
    <property type="evidence" value="ECO:0007669"/>
    <property type="project" value="UniProtKB-KW"/>
</dbReference>
<comment type="caution">
    <text evidence="7">The sequence shown here is derived from an EMBL/GenBank/DDBJ whole genome shotgun (WGS) entry which is preliminary data.</text>
</comment>
<dbReference type="EMBL" id="BAAAPO010000026">
    <property type="protein sequence ID" value="GAA1793008.1"/>
    <property type="molecule type" value="Genomic_DNA"/>
</dbReference>
<feature type="domain" description="Glucose-1-phosphate adenylyltransferase/Bifunctional protein GlmU-like C-terminal hexapeptide" evidence="6">
    <location>
        <begin position="278"/>
        <end position="351"/>
    </location>
</feature>
<evidence type="ECO:0000256" key="2">
    <source>
        <dbReference type="ARBA" id="ARBA00022679"/>
    </source>
</evidence>
<dbReference type="Pfam" id="PF24894">
    <property type="entry name" value="Hexapep_GlmU"/>
    <property type="match status" value="1"/>
</dbReference>
<reference evidence="7 8" key="1">
    <citation type="journal article" date="2019" name="Int. J. Syst. Evol. Microbiol.">
        <title>The Global Catalogue of Microorganisms (GCM) 10K type strain sequencing project: providing services to taxonomists for standard genome sequencing and annotation.</title>
        <authorList>
            <consortium name="The Broad Institute Genomics Platform"/>
            <consortium name="The Broad Institute Genome Sequencing Center for Infectious Disease"/>
            <person name="Wu L."/>
            <person name="Ma J."/>
        </authorList>
    </citation>
    <scope>NUCLEOTIDE SEQUENCE [LARGE SCALE GENOMIC DNA]</scope>
    <source>
        <strain evidence="7 8">JCM 15592</strain>
    </source>
</reference>
<evidence type="ECO:0000259" key="5">
    <source>
        <dbReference type="Pfam" id="PF00483"/>
    </source>
</evidence>
<name>A0ABN2LM29_9MICO</name>
<dbReference type="Gene3D" id="3.90.550.10">
    <property type="entry name" value="Spore Coat Polysaccharide Biosynthesis Protein SpsA, Chain A"/>
    <property type="match status" value="1"/>
</dbReference>
<dbReference type="InterPro" id="IPR029044">
    <property type="entry name" value="Nucleotide-diphossugar_trans"/>
</dbReference>
<evidence type="ECO:0000313" key="8">
    <source>
        <dbReference type="Proteomes" id="UP001499938"/>
    </source>
</evidence>
<dbReference type="Pfam" id="PF00483">
    <property type="entry name" value="NTP_transferase"/>
    <property type="match status" value="1"/>
</dbReference>